<dbReference type="EMBL" id="LNTC01000104">
    <property type="protein sequence ID" value="OQR41116.1"/>
    <property type="molecule type" value="Genomic_DNA"/>
</dbReference>
<name>A0A1V9VAM6_9BACT</name>
<dbReference type="AlphaFoldDB" id="A0A1V9VAM6"/>
<dbReference type="Proteomes" id="UP000192599">
    <property type="component" value="Unassembled WGS sequence"/>
</dbReference>
<proteinExistence type="predicted"/>
<feature type="non-terminal residue" evidence="1">
    <location>
        <position position="1"/>
    </location>
</feature>
<reference evidence="1 2" key="1">
    <citation type="submission" date="2017-04" db="EMBL/GenBank/DDBJ databases">
        <title>Accumulation and expression of multiple antibiotic resistance genes in Arcobacter cryaerophilus that thrives in sewage.</title>
        <authorList>
            <person name="Millar J.A."/>
            <person name="Raghavan R."/>
        </authorList>
    </citation>
    <scope>NUCLEOTIDE SEQUENCE [LARGE SCALE GENOMIC DNA]</scope>
    <source>
        <strain evidence="1 2">AZT-1</strain>
    </source>
</reference>
<organism evidence="1 2">
    <name type="scientific">Aliarcobacter cryaerophilus</name>
    <dbReference type="NCBI Taxonomy" id="28198"/>
    <lineage>
        <taxon>Bacteria</taxon>
        <taxon>Pseudomonadati</taxon>
        <taxon>Campylobacterota</taxon>
        <taxon>Epsilonproteobacteria</taxon>
        <taxon>Campylobacterales</taxon>
        <taxon>Arcobacteraceae</taxon>
        <taxon>Aliarcobacter</taxon>
    </lineage>
</organism>
<evidence type="ECO:0000313" key="1">
    <source>
        <dbReference type="EMBL" id="OQR41116.1"/>
    </source>
</evidence>
<gene>
    <name evidence="1" type="ORF">AS859_07585</name>
</gene>
<evidence type="ECO:0000313" key="2">
    <source>
        <dbReference type="Proteomes" id="UP000192599"/>
    </source>
</evidence>
<sequence>FFEGKEFKRYGRNISLDIFNSELKRLYEMVF</sequence>
<protein>
    <submittedName>
        <fullName evidence="1">Thiol reductase thioredoxin</fullName>
    </submittedName>
</protein>
<comment type="caution">
    <text evidence="1">The sequence shown here is derived from an EMBL/GenBank/DDBJ whole genome shotgun (WGS) entry which is preliminary data.</text>
</comment>
<accession>A0A1V9VAM6</accession>